<dbReference type="EMBL" id="LJDB01000043">
    <property type="protein sequence ID" value="ONI41024.1"/>
    <property type="molecule type" value="Genomic_DNA"/>
</dbReference>
<evidence type="ECO:0000313" key="2">
    <source>
        <dbReference type="Proteomes" id="UP000188605"/>
    </source>
</evidence>
<organism evidence="1 2">
    <name type="scientific">Candidatus Epulonipiscium fishelsonii</name>
    <dbReference type="NCBI Taxonomy" id="77094"/>
    <lineage>
        <taxon>Bacteria</taxon>
        <taxon>Bacillati</taxon>
        <taxon>Bacillota</taxon>
        <taxon>Clostridia</taxon>
        <taxon>Lachnospirales</taxon>
        <taxon>Lachnospiraceae</taxon>
        <taxon>Candidatus Epulonipiscium</taxon>
    </lineage>
</organism>
<accession>A0ACC8XDL2</accession>
<comment type="caution">
    <text evidence="1">The sequence shown here is derived from an EMBL/GenBank/DDBJ whole genome shotgun (WGS) entry which is preliminary data.</text>
</comment>
<protein>
    <submittedName>
        <fullName evidence="1">Cysteine synthase A</fullName>
    </submittedName>
</protein>
<sequence>MRRVAKSIANLVGHTPLLEIVRYNTIHRTQAKIIVKLESFNPLSSVKDRVALALIEDGEEKGLLKPDTTIVEATTGNMGIGLAAIAATRGYRIILTIPNSCCEESKSLLKALGAEIVLTDGNLGIQGAIDKSVEIAKNMENVYMPQQFGNPANFEIHQKTTALEIIGDTEGKIDVFVSGIGSGGTITGVGRALKSILKNVEVVGVEPKESPLLTKGKTGVHRIHGLGAGFLPDVLDKSIVDKIYHIDYEHSVMTVQQLAKYEGILVGISSGASLAVATQLAKKKEYKDKVILVILPDTGERYLSTSLFETDP</sequence>
<dbReference type="Proteomes" id="UP000188605">
    <property type="component" value="Unassembled WGS sequence"/>
</dbReference>
<reference evidence="1" key="1">
    <citation type="submission" date="2016-08" db="EMBL/GenBank/DDBJ databases">
        <authorList>
            <person name="Ngugi D.K."/>
            <person name="Miyake S."/>
            <person name="Stingl U."/>
        </authorList>
    </citation>
    <scope>NUCLEOTIDE SEQUENCE</scope>
    <source>
        <strain evidence="1">SCG-B11WGA-EpuloA1</strain>
    </source>
</reference>
<name>A0ACC8XDL2_9FIRM</name>
<gene>
    <name evidence="1" type="ORF">AN396_04500</name>
</gene>
<keyword evidence="2" id="KW-1185">Reference proteome</keyword>
<proteinExistence type="predicted"/>
<evidence type="ECO:0000313" key="1">
    <source>
        <dbReference type="EMBL" id="ONI41024.1"/>
    </source>
</evidence>